<accession>A0A0F9IUB3</accession>
<evidence type="ECO:0000313" key="3">
    <source>
        <dbReference type="EMBL" id="KKL97345.1"/>
    </source>
</evidence>
<feature type="domain" description="HTH cro/C1-type" evidence="2">
    <location>
        <begin position="7"/>
        <end position="37"/>
    </location>
</feature>
<dbReference type="SUPFAM" id="SSF47413">
    <property type="entry name" value="lambda repressor-like DNA-binding domains"/>
    <property type="match status" value="1"/>
</dbReference>
<evidence type="ECO:0000256" key="1">
    <source>
        <dbReference type="SAM" id="MobiDB-lite"/>
    </source>
</evidence>
<dbReference type="GO" id="GO:0003677">
    <property type="term" value="F:DNA binding"/>
    <property type="evidence" value="ECO:0007669"/>
    <property type="project" value="InterPro"/>
</dbReference>
<dbReference type="CDD" id="cd00093">
    <property type="entry name" value="HTH_XRE"/>
    <property type="match status" value="1"/>
</dbReference>
<name>A0A0F9IUB3_9ZZZZ</name>
<dbReference type="Pfam" id="PF01381">
    <property type="entry name" value="HTH_3"/>
    <property type="match status" value="1"/>
</dbReference>
<evidence type="ECO:0000259" key="2">
    <source>
        <dbReference type="Pfam" id="PF01381"/>
    </source>
</evidence>
<dbReference type="AlphaFoldDB" id="A0A0F9IUB3"/>
<dbReference type="InterPro" id="IPR010982">
    <property type="entry name" value="Lambda_DNA-bd_dom_sf"/>
</dbReference>
<dbReference type="InterPro" id="IPR001387">
    <property type="entry name" value="Cro/C1-type_HTH"/>
</dbReference>
<reference evidence="3" key="1">
    <citation type="journal article" date="2015" name="Nature">
        <title>Complex archaea that bridge the gap between prokaryotes and eukaryotes.</title>
        <authorList>
            <person name="Spang A."/>
            <person name="Saw J.H."/>
            <person name="Jorgensen S.L."/>
            <person name="Zaremba-Niedzwiedzka K."/>
            <person name="Martijn J."/>
            <person name="Lind A.E."/>
            <person name="van Eijk R."/>
            <person name="Schleper C."/>
            <person name="Guy L."/>
            <person name="Ettema T.J."/>
        </authorList>
    </citation>
    <scope>NUCLEOTIDE SEQUENCE</scope>
</reference>
<comment type="caution">
    <text evidence="3">The sequence shown here is derived from an EMBL/GenBank/DDBJ whole genome shotgun (WGS) entry which is preliminary data.</text>
</comment>
<dbReference type="EMBL" id="LAZR01018191">
    <property type="protein sequence ID" value="KKL97345.1"/>
    <property type="molecule type" value="Genomic_DNA"/>
</dbReference>
<protein>
    <recommendedName>
        <fullName evidence="2">HTH cro/C1-type domain-containing protein</fullName>
    </recommendedName>
</protein>
<proteinExistence type="predicted"/>
<sequence>MQGLDALLRRLGVSQRELARRSGLRSQTISHIAKGGGCLHDTFVQVRAALREEGHELDPDALTSLAYQKGETEPQKRLRAMRVPGQPDQVPTEAAS</sequence>
<feature type="region of interest" description="Disordered" evidence="1">
    <location>
        <begin position="71"/>
        <end position="96"/>
    </location>
</feature>
<dbReference type="Gene3D" id="1.10.260.40">
    <property type="entry name" value="lambda repressor-like DNA-binding domains"/>
    <property type="match status" value="1"/>
</dbReference>
<gene>
    <name evidence="3" type="ORF">LCGC14_1835380</name>
</gene>
<organism evidence="3">
    <name type="scientific">marine sediment metagenome</name>
    <dbReference type="NCBI Taxonomy" id="412755"/>
    <lineage>
        <taxon>unclassified sequences</taxon>
        <taxon>metagenomes</taxon>
        <taxon>ecological metagenomes</taxon>
    </lineage>
</organism>